<dbReference type="Pfam" id="PF07730">
    <property type="entry name" value="HisKA_3"/>
    <property type="match status" value="1"/>
</dbReference>
<dbReference type="PROSITE" id="PS50109">
    <property type="entry name" value="HIS_KIN"/>
    <property type="match status" value="1"/>
</dbReference>
<dbReference type="Pfam" id="PF02518">
    <property type="entry name" value="HATPase_c"/>
    <property type="match status" value="1"/>
</dbReference>
<keyword evidence="9" id="KW-0812">Transmembrane</keyword>
<feature type="transmembrane region" description="Helical" evidence="9">
    <location>
        <begin position="443"/>
        <end position="461"/>
    </location>
</feature>
<dbReference type="GO" id="GO:0046983">
    <property type="term" value="F:protein dimerization activity"/>
    <property type="evidence" value="ECO:0007669"/>
    <property type="project" value="InterPro"/>
</dbReference>
<name>A0A9X1JVE3_9FLAO</name>
<comment type="caution">
    <text evidence="11">The sequence shown here is derived from an EMBL/GenBank/DDBJ whole genome shotgun (WGS) entry which is preliminary data.</text>
</comment>
<dbReference type="CDD" id="cd16917">
    <property type="entry name" value="HATPase_UhpB-NarQ-NarX-like"/>
    <property type="match status" value="1"/>
</dbReference>
<dbReference type="InterPro" id="IPR050482">
    <property type="entry name" value="Sensor_HK_TwoCompSys"/>
</dbReference>
<dbReference type="EC" id="2.7.13.3" evidence="2"/>
<dbReference type="PANTHER" id="PTHR24421">
    <property type="entry name" value="NITRATE/NITRITE SENSOR PROTEIN NARX-RELATED"/>
    <property type="match status" value="1"/>
</dbReference>
<keyword evidence="9" id="KW-1133">Transmembrane helix</keyword>
<dbReference type="AlphaFoldDB" id="A0A9X1JVE3"/>
<keyword evidence="6 11" id="KW-0418">Kinase</keyword>
<evidence type="ECO:0000256" key="7">
    <source>
        <dbReference type="ARBA" id="ARBA00022840"/>
    </source>
</evidence>
<keyword evidence="12" id="KW-1185">Reference proteome</keyword>
<dbReference type="InterPro" id="IPR003594">
    <property type="entry name" value="HATPase_dom"/>
</dbReference>
<gene>
    <name evidence="11" type="ORF">KXJ69_05950</name>
</gene>
<evidence type="ECO:0000256" key="6">
    <source>
        <dbReference type="ARBA" id="ARBA00022777"/>
    </source>
</evidence>
<keyword evidence="9" id="KW-0472">Membrane</keyword>
<dbReference type="GO" id="GO:0005524">
    <property type="term" value="F:ATP binding"/>
    <property type="evidence" value="ECO:0007669"/>
    <property type="project" value="UniProtKB-KW"/>
</dbReference>
<evidence type="ECO:0000256" key="8">
    <source>
        <dbReference type="ARBA" id="ARBA00023012"/>
    </source>
</evidence>
<evidence type="ECO:0000256" key="2">
    <source>
        <dbReference type="ARBA" id="ARBA00012438"/>
    </source>
</evidence>
<accession>A0A9X1JVE3</accession>
<evidence type="ECO:0000313" key="11">
    <source>
        <dbReference type="EMBL" id="MBW2937640.1"/>
    </source>
</evidence>
<evidence type="ECO:0000256" key="4">
    <source>
        <dbReference type="ARBA" id="ARBA00022679"/>
    </source>
</evidence>
<feature type="domain" description="Histidine kinase" evidence="10">
    <location>
        <begin position="491"/>
        <end position="675"/>
    </location>
</feature>
<dbReference type="PANTHER" id="PTHR24421:SF10">
    <property type="entry name" value="NITRATE_NITRITE SENSOR PROTEIN NARQ"/>
    <property type="match status" value="1"/>
</dbReference>
<evidence type="ECO:0000256" key="1">
    <source>
        <dbReference type="ARBA" id="ARBA00000085"/>
    </source>
</evidence>
<evidence type="ECO:0000256" key="5">
    <source>
        <dbReference type="ARBA" id="ARBA00022741"/>
    </source>
</evidence>
<sequence>MKYYFFAFLLFTISTNVKSQESETEKTIASLKQKIATSQKAEKLQWMDSLSNVIAFDTPFEDDSLVKATSQFAISLDSFNIAIHHTANQIYYLTNIKGTPEEAKKLYLSTRKYLPRVTLAEAKCKFYYDAGNTYFYLRDFSTALQLYDSIQYLSSQTKTGKYLGLSKMAKGQVYTDMGDFGKASLELQDAIRYYQTNKDTLGLVGARNSLVILYSKNRFFKEAKQERDQLIAISLKQEDYNSLPALYYNAAADQRKTKDIKARIRYLNQALEATYKSKYKEYYEPIMLSGLVLAYSEADSLSKAQEFLKIIEANKEKNTTGPYRTYYLEAIKAVELLKKNYANAIQYGEEYLSLMKEGKQYEEIEFGEYFLYQAYETIGNQSKAFQHYKAYNNLKDSIGDSQKVRVLSYYQTLYETEKRDLTIKAQETNIALLDEKNKVKNQWLLFGGMGFLSLFGFVWVLRSRNFAKRRQKLQENFTQDILKTQENERARIASELHDSVGQKLLMIKNSLVSKETEDKNEIDLVGETIKEVREMSHNLHPFQFEKLGLITSLKNMVETFQKNSNVFYSEDIEIQDGLITKENEIYVFRMLQEAMTNVEKHSQATACSLTSKETKNYLVFTLKDNGKGFKADSIKTNEGLGMKTLKERAQYIGATLDIESVPEKGSSVTIKIPKK</sequence>
<dbReference type="GO" id="GO:0000155">
    <property type="term" value="F:phosphorelay sensor kinase activity"/>
    <property type="evidence" value="ECO:0007669"/>
    <property type="project" value="InterPro"/>
</dbReference>
<evidence type="ECO:0000259" key="10">
    <source>
        <dbReference type="PROSITE" id="PS50109"/>
    </source>
</evidence>
<evidence type="ECO:0000256" key="3">
    <source>
        <dbReference type="ARBA" id="ARBA00022553"/>
    </source>
</evidence>
<keyword evidence="5" id="KW-0547">Nucleotide-binding</keyword>
<keyword evidence="8" id="KW-0902">Two-component regulatory system</keyword>
<comment type="catalytic activity">
    <reaction evidence="1">
        <text>ATP + protein L-histidine = ADP + protein N-phospho-L-histidine.</text>
        <dbReference type="EC" id="2.7.13.3"/>
    </reaction>
</comment>
<proteinExistence type="predicted"/>
<keyword evidence="3" id="KW-0597">Phosphoprotein</keyword>
<dbReference type="InterPro" id="IPR005467">
    <property type="entry name" value="His_kinase_dom"/>
</dbReference>
<keyword evidence="7" id="KW-0067">ATP-binding</keyword>
<keyword evidence="4" id="KW-0808">Transferase</keyword>
<protein>
    <recommendedName>
        <fullName evidence="2">histidine kinase</fullName>
        <ecNumber evidence="2">2.7.13.3</ecNumber>
    </recommendedName>
</protein>
<organism evidence="11 12">
    <name type="scientific">Halomarinibacterium sedimenti</name>
    <dbReference type="NCBI Taxonomy" id="2857106"/>
    <lineage>
        <taxon>Bacteria</taxon>
        <taxon>Pseudomonadati</taxon>
        <taxon>Bacteroidota</taxon>
        <taxon>Flavobacteriia</taxon>
        <taxon>Flavobacteriales</taxon>
        <taxon>Flavobacteriaceae</taxon>
        <taxon>Halomarinibacterium</taxon>
    </lineage>
</organism>
<dbReference type="RefSeq" id="WP_219052058.1">
    <property type="nucleotide sequence ID" value="NZ_JAHWDP010000002.1"/>
</dbReference>
<dbReference type="Proteomes" id="UP001138686">
    <property type="component" value="Unassembled WGS sequence"/>
</dbReference>
<evidence type="ECO:0000256" key="9">
    <source>
        <dbReference type="SAM" id="Phobius"/>
    </source>
</evidence>
<evidence type="ECO:0000313" key="12">
    <source>
        <dbReference type="Proteomes" id="UP001138686"/>
    </source>
</evidence>
<dbReference type="InterPro" id="IPR011712">
    <property type="entry name" value="Sig_transdc_His_kin_sub3_dim/P"/>
</dbReference>
<reference evidence="11" key="1">
    <citation type="submission" date="2021-07" db="EMBL/GenBank/DDBJ databases">
        <title>Aureisphaera sp. CAU 1614 isolated from sea sediment.</title>
        <authorList>
            <person name="Kim W."/>
        </authorList>
    </citation>
    <scope>NUCLEOTIDE SEQUENCE</scope>
    <source>
        <strain evidence="11">CAU 1614</strain>
    </source>
</reference>
<dbReference type="EMBL" id="JAHWDP010000002">
    <property type="protein sequence ID" value="MBW2937640.1"/>
    <property type="molecule type" value="Genomic_DNA"/>
</dbReference>
<dbReference type="GO" id="GO:0016020">
    <property type="term" value="C:membrane"/>
    <property type="evidence" value="ECO:0007669"/>
    <property type="project" value="InterPro"/>
</dbReference>